<dbReference type="SUPFAM" id="SSF56935">
    <property type="entry name" value="Porins"/>
    <property type="match status" value="1"/>
</dbReference>
<dbReference type="InterPro" id="IPR011662">
    <property type="entry name" value="Secretin/TonB_short_N"/>
</dbReference>
<dbReference type="InterPro" id="IPR012910">
    <property type="entry name" value="Plug_dom"/>
</dbReference>
<comment type="subcellular location">
    <subcellularLocation>
        <location evidence="1 10">Cell outer membrane</location>
        <topology evidence="1 10">Multi-pass membrane protein</topology>
    </subcellularLocation>
</comment>
<dbReference type="PROSITE" id="PS52016">
    <property type="entry name" value="TONB_DEPENDENT_REC_3"/>
    <property type="match status" value="1"/>
</dbReference>
<evidence type="ECO:0000256" key="4">
    <source>
        <dbReference type="ARBA" id="ARBA00022496"/>
    </source>
</evidence>
<evidence type="ECO:0000259" key="12">
    <source>
        <dbReference type="SMART" id="SM00965"/>
    </source>
</evidence>
<dbReference type="InterPro" id="IPR036942">
    <property type="entry name" value="Beta-barrel_TonB_sf"/>
</dbReference>
<dbReference type="Proteomes" id="UP000184164">
    <property type="component" value="Unassembled WGS sequence"/>
</dbReference>
<dbReference type="Pfam" id="PF07660">
    <property type="entry name" value="STN"/>
    <property type="match status" value="1"/>
</dbReference>
<dbReference type="Gene3D" id="2.40.170.20">
    <property type="entry name" value="TonB-dependent receptor, beta-barrel domain"/>
    <property type="match status" value="1"/>
</dbReference>
<reference evidence="13 14" key="1">
    <citation type="submission" date="2016-11" db="EMBL/GenBank/DDBJ databases">
        <authorList>
            <person name="Jaros S."/>
            <person name="Januszkiewicz K."/>
            <person name="Wedrychowicz H."/>
        </authorList>
    </citation>
    <scope>NUCLEOTIDE SEQUENCE [LARGE SCALE GENOMIC DNA]</scope>
    <source>
        <strain evidence="13 14">DSM 26910</strain>
    </source>
</reference>
<dbReference type="Pfam" id="PF13715">
    <property type="entry name" value="CarbopepD_reg_2"/>
    <property type="match status" value="1"/>
</dbReference>
<dbReference type="InterPro" id="IPR008969">
    <property type="entry name" value="CarboxyPept-like_regulatory"/>
</dbReference>
<evidence type="ECO:0000256" key="1">
    <source>
        <dbReference type="ARBA" id="ARBA00004571"/>
    </source>
</evidence>
<evidence type="ECO:0000256" key="8">
    <source>
        <dbReference type="ARBA" id="ARBA00023136"/>
    </source>
</evidence>
<dbReference type="Pfam" id="PF07715">
    <property type="entry name" value="Plug"/>
    <property type="match status" value="1"/>
</dbReference>
<dbReference type="STRING" id="1484053.SAMN05444274_103229"/>
<evidence type="ECO:0000256" key="11">
    <source>
        <dbReference type="RuleBase" id="RU003357"/>
    </source>
</evidence>
<keyword evidence="8 10" id="KW-0472">Membrane</keyword>
<dbReference type="Pfam" id="PF00593">
    <property type="entry name" value="TonB_dep_Rec_b-barrel"/>
    <property type="match status" value="1"/>
</dbReference>
<dbReference type="NCBIfam" id="TIGR04057">
    <property type="entry name" value="SusC_RagA_signa"/>
    <property type="match status" value="1"/>
</dbReference>
<evidence type="ECO:0000256" key="5">
    <source>
        <dbReference type="ARBA" id="ARBA00022692"/>
    </source>
</evidence>
<dbReference type="InterPro" id="IPR039426">
    <property type="entry name" value="TonB-dep_rcpt-like"/>
</dbReference>
<keyword evidence="7 11" id="KW-0798">TonB box</keyword>
<dbReference type="GO" id="GO:0009279">
    <property type="term" value="C:cell outer membrane"/>
    <property type="evidence" value="ECO:0007669"/>
    <property type="project" value="UniProtKB-SubCell"/>
</dbReference>
<keyword evidence="4" id="KW-0406">Ion transport</keyword>
<keyword evidence="3 10" id="KW-1134">Transmembrane beta strand</keyword>
<comment type="similarity">
    <text evidence="10 11">Belongs to the TonB-dependent receptor family.</text>
</comment>
<name>A0A1M4Y4S9_9BACT</name>
<evidence type="ECO:0000256" key="10">
    <source>
        <dbReference type="PROSITE-ProRule" id="PRU01360"/>
    </source>
</evidence>
<keyword evidence="4" id="KW-0410">Iron transport</keyword>
<evidence type="ECO:0000256" key="9">
    <source>
        <dbReference type="ARBA" id="ARBA00023237"/>
    </source>
</evidence>
<keyword evidence="2 10" id="KW-0813">Transport</keyword>
<dbReference type="InterPro" id="IPR000531">
    <property type="entry name" value="Beta-barrel_TonB"/>
</dbReference>
<keyword evidence="9 10" id="KW-0998">Cell outer membrane</keyword>
<organism evidence="13 14">
    <name type="scientific">Mariniphaga anaerophila</name>
    <dbReference type="NCBI Taxonomy" id="1484053"/>
    <lineage>
        <taxon>Bacteria</taxon>
        <taxon>Pseudomonadati</taxon>
        <taxon>Bacteroidota</taxon>
        <taxon>Bacteroidia</taxon>
        <taxon>Marinilabiliales</taxon>
        <taxon>Prolixibacteraceae</taxon>
        <taxon>Mariniphaga</taxon>
    </lineage>
</organism>
<evidence type="ECO:0000256" key="7">
    <source>
        <dbReference type="ARBA" id="ARBA00023077"/>
    </source>
</evidence>
<dbReference type="InterPro" id="IPR037066">
    <property type="entry name" value="Plug_dom_sf"/>
</dbReference>
<feature type="domain" description="Secretin/TonB short N-terminal" evidence="12">
    <location>
        <begin position="71"/>
        <end position="122"/>
    </location>
</feature>
<evidence type="ECO:0000313" key="13">
    <source>
        <dbReference type="EMBL" id="SHF00708.1"/>
    </source>
</evidence>
<dbReference type="Gene3D" id="2.170.130.10">
    <property type="entry name" value="TonB-dependent receptor, plug domain"/>
    <property type="match status" value="1"/>
</dbReference>
<dbReference type="SUPFAM" id="SSF49464">
    <property type="entry name" value="Carboxypeptidase regulatory domain-like"/>
    <property type="match status" value="1"/>
</dbReference>
<dbReference type="OrthoDB" id="9768177at2"/>
<evidence type="ECO:0000256" key="6">
    <source>
        <dbReference type="ARBA" id="ARBA00023004"/>
    </source>
</evidence>
<dbReference type="InterPro" id="IPR023997">
    <property type="entry name" value="TonB-dep_OMP_SusC/RagA_CS"/>
</dbReference>
<dbReference type="AlphaFoldDB" id="A0A1M4Y4S9"/>
<dbReference type="SMART" id="SM00965">
    <property type="entry name" value="STN"/>
    <property type="match status" value="1"/>
</dbReference>
<keyword evidence="14" id="KW-1185">Reference proteome</keyword>
<proteinExistence type="inferred from homology"/>
<protein>
    <submittedName>
        <fullName evidence="13">TonB-linked outer membrane protein, SusC/RagA family</fullName>
    </submittedName>
</protein>
<evidence type="ECO:0000256" key="3">
    <source>
        <dbReference type="ARBA" id="ARBA00022452"/>
    </source>
</evidence>
<keyword evidence="5 10" id="KW-0812">Transmembrane</keyword>
<evidence type="ECO:0000313" key="14">
    <source>
        <dbReference type="Proteomes" id="UP000184164"/>
    </source>
</evidence>
<dbReference type="GO" id="GO:0006826">
    <property type="term" value="P:iron ion transport"/>
    <property type="evidence" value="ECO:0007669"/>
    <property type="project" value="UniProtKB-KW"/>
</dbReference>
<dbReference type="InterPro" id="IPR023996">
    <property type="entry name" value="TonB-dep_OMP_SusC/RagA"/>
</dbReference>
<accession>A0A1M4Y4S9</accession>
<dbReference type="NCBIfam" id="TIGR04056">
    <property type="entry name" value="OMP_RagA_SusC"/>
    <property type="match status" value="1"/>
</dbReference>
<evidence type="ECO:0000256" key="2">
    <source>
        <dbReference type="ARBA" id="ARBA00022448"/>
    </source>
</evidence>
<dbReference type="Gene3D" id="2.60.40.1120">
    <property type="entry name" value="Carboxypeptidase-like, regulatory domain"/>
    <property type="match status" value="1"/>
</dbReference>
<dbReference type="EMBL" id="FQUM01000003">
    <property type="protein sequence ID" value="SHF00708.1"/>
    <property type="molecule type" value="Genomic_DNA"/>
</dbReference>
<gene>
    <name evidence="13" type="ORF">SAMN05444274_103229</name>
</gene>
<sequence length="1152" mass="130342">MKKFMNDYFPRRKVLKCIVMMKMVWIFVLASALQVVAGNTKSYSQVTRLDLKLKNASLENVIWSIKKQTEFNFFYNSEDVKEVKNIDVDLKGATAEEILEDVLEGSDLTFEIVHKAIIIRKDSRMKSKLMEPLEQNQQPRQKEITGKVTDADGGPLPGVTIIVKGTTIGAITNVDGEFSFLIPAGAETLQFSFVGMKTQEIEVKGKTRFDVVLDAETIGIEEVVAIGYGAMKKRDVTGAITSISSEAIEKKVATNIFDALQGSTAGVQIVSGSGQPGESSSIKIRGTSTFSADGVKPLYIVDGIPLEDIDGINPSDIASLEVLKDAASAAIYGSRSANGVIIVTTKRGQKGKPQIDIKYNHSWGVLSHKLAQSNREERRLYDVLRKDFFETYGGGSPTESIQMIQDSLNVFFNVDNDYLDMITQTGKKDQVDISVGGGEDKIKYFINTAYFSEKGIIPNTSFDRLTTRINTDYKPANFLNMGNRISLTYSKKQGINEGQLLNAVLSRRPYFSTVYPDGSLVGVFNGQKNPLAQIEYTTDFTDSYRGHFFQFFEFDIANGLTFRTNINANFYLDKRKRMYPSIITDEWQKNNTGSSLNYLNWNWMNEDYFSYSNNWGDHSFTAMAGFSAQKWRFESEVLSGRNSSTDFIYTMNAFVANLDLGATGSWLTNHSMASLFTRVTYNYKSRYLFTANVRRDGSSRFAKNNKWGNFPSVSAGWRFSDENFMGFAKNVLDDGKFRVSYGITGNEAIGNYDYVYSYAPGDIYDGVGGVSPARIGKDNLKWEETQQFNVGLDLSFWNNRLTITSDYYYKYTDGLLANYQLPKESGFSYMKTNVGEMSNRGIETAVAGDIIRSKKFKWNASFNFSHNKNRIEKLSEGKSYMESDLWWMQEGGEIGSFYGYKSLGVFQYDESNAFTDKWEQLTPVFEDGVFQNKYLLNGQSYAGDIQQKKLPNGNPFRGGDYNWEETDADRDGVIDDNDRMIIGHALPDFSGGLTSQFTWKNVNLFFAFYYSLGAEIYNSAEHNRNAFKYTGNTPAPYVIHNMWVKPGDEAIYPRPYNDAYNNARFANSFYVEDGSFIRLQNVRLSYDFQKELIKQWNIKGLSLYGYVNNALTWTNYSGFDPEFSTSNPLQIGKDTYRYPRKREFGLGLTVNF</sequence>
<keyword evidence="6" id="KW-0408">Iron</keyword>